<dbReference type="EMBL" id="RQJP01000003">
    <property type="protein sequence ID" value="RRB13442.1"/>
    <property type="molecule type" value="Genomic_DNA"/>
</dbReference>
<sequence>MEDGIYFLGPAGWQWVAEVDYALTMQGNDLTSPDTLELSYTNQFQLPNSLAIQRLLGNAEQLDAGGVYPYTLIGARLVECDEIIFQGRAELQGFQAGWKVVIYEEHRGLFDSLADKSIRDLDLSYLDHPWTIDEISARAGATEGICYPIIDYGTVSDGIIPQDTLFPATFLTTVVGQILQEAGYKPAGSWLNDPLLKQATFPFVEEEPKSRDQDWADARTARVTVATAAPTVMFGGKLNRIQPLTVDNRELEGWKDGKANNFNTATYSYVADSTMRINVVAVQQFNIKIDFGTVEVKLQLEKNGSFVEQAYWSKGAGYNLIANKNDILTLDTEILVKKGDTLKIRLIVQKRTTFAQWQGFILNDPDSIYASFIPDPTVHTGDFWPVAQNLPDLTCSELLKSIAFQLEGWYHIDNQRRTVELVSLTDLTNNRANAQDWSSRLEESVEPGVDYKIDPYGRRNFLKYREQDGVDKGYGNGVIGCDRTAAATDVPLFELPFSATMESTRQVNNYGFPLLIETRTVSGTGDNLQINKKSTSPRIVLVEPSKTFEVQTKVLNSSGNVVAATVTLTGCWFARRMQAIQTEENGFSLAFDPVPGQQSEASLISRYFGGLKRVLKRPRVLTVSVHLRPVDIATLNPNVPIRLKGVRVGDLEISDGYYYLNKLNNYRPGSTCTVTLIAF</sequence>
<dbReference type="OrthoDB" id="910810at2"/>
<proteinExistence type="predicted"/>
<gene>
    <name evidence="1" type="ORF">EHT87_14290</name>
</gene>
<protein>
    <submittedName>
        <fullName evidence="1">Uncharacterized protein</fullName>
    </submittedName>
</protein>
<accession>A0A3P1CJC3</accession>
<evidence type="ECO:0000313" key="2">
    <source>
        <dbReference type="Proteomes" id="UP000274271"/>
    </source>
</evidence>
<comment type="caution">
    <text evidence="1">The sequence shown here is derived from an EMBL/GenBank/DDBJ whole genome shotgun (WGS) entry which is preliminary data.</text>
</comment>
<name>A0A3P1CJC3_9BACT</name>
<keyword evidence="2" id="KW-1185">Reference proteome</keyword>
<organism evidence="1 2">
    <name type="scientific">Larkinella knui</name>
    <dbReference type="NCBI Taxonomy" id="2025310"/>
    <lineage>
        <taxon>Bacteria</taxon>
        <taxon>Pseudomonadati</taxon>
        <taxon>Bacteroidota</taxon>
        <taxon>Cytophagia</taxon>
        <taxon>Cytophagales</taxon>
        <taxon>Spirosomataceae</taxon>
        <taxon>Larkinella</taxon>
    </lineage>
</organism>
<dbReference type="AlphaFoldDB" id="A0A3P1CJC3"/>
<dbReference type="RefSeq" id="WP_124907340.1">
    <property type="nucleotide sequence ID" value="NZ_RQJP01000003.1"/>
</dbReference>
<reference evidence="1 2" key="1">
    <citation type="submission" date="2018-11" db="EMBL/GenBank/DDBJ databases">
        <authorList>
            <person name="Zhou Z."/>
            <person name="Wang G."/>
        </authorList>
    </citation>
    <scope>NUCLEOTIDE SEQUENCE [LARGE SCALE GENOMIC DNA]</scope>
    <source>
        <strain evidence="1 2">KCTC42998</strain>
    </source>
</reference>
<dbReference type="Proteomes" id="UP000274271">
    <property type="component" value="Unassembled WGS sequence"/>
</dbReference>
<evidence type="ECO:0000313" key="1">
    <source>
        <dbReference type="EMBL" id="RRB13442.1"/>
    </source>
</evidence>